<organism evidence="1 2">
    <name type="scientific">Lactuca virosa</name>
    <dbReference type="NCBI Taxonomy" id="75947"/>
    <lineage>
        <taxon>Eukaryota</taxon>
        <taxon>Viridiplantae</taxon>
        <taxon>Streptophyta</taxon>
        <taxon>Embryophyta</taxon>
        <taxon>Tracheophyta</taxon>
        <taxon>Spermatophyta</taxon>
        <taxon>Magnoliopsida</taxon>
        <taxon>eudicotyledons</taxon>
        <taxon>Gunneridae</taxon>
        <taxon>Pentapetalae</taxon>
        <taxon>asterids</taxon>
        <taxon>campanulids</taxon>
        <taxon>Asterales</taxon>
        <taxon>Asteraceae</taxon>
        <taxon>Cichorioideae</taxon>
        <taxon>Cichorieae</taxon>
        <taxon>Lactucinae</taxon>
        <taxon>Lactuca</taxon>
    </lineage>
</organism>
<name>A0AAU9N0B3_9ASTR</name>
<protein>
    <submittedName>
        <fullName evidence="1">Uncharacterized protein</fullName>
    </submittedName>
</protein>
<gene>
    <name evidence="1" type="ORF">LVIROSA_LOCUS18207</name>
</gene>
<evidence type="ECO:0000313" key="2">
    <source>
        <dbReference type="Proteomes" id="UP001157418"/>
    </source>
</evidence>
<dbReference type="EMBL" id="CAKMRJ010003334">
    <property type="protein sequence ID" value="CAH1431492.1"/>
    <property type="molecule type" value="Genomic_DNA"/>
</dbReference>
<evidence type="ECO:0000313" key="1">
    <source>
        <dbReference type="EMBL" id="CAH1431492.1"/>
    </source>
</evidence>
<proteinExistence type="predicted"/>
<comment type="caution">
    <text evidence="1">The sequence shown here is derived from an EMBL/GenBank/DDBJ whole genome shotgun (WGS) entry which is preliminary data.</text>
</comment>
<dbReference type="AlphaFoldDB" id="A0AAU9N0B3"/>
<keyword evidence="2" id="KW-1185">Reference proteome</keyword>
<sequence length="81" mass="9310">MPLNHLCDFRAINVNLKTTKFQNTISHFIGRLICILERRLFPVFSPSTIRIKENKFGRPEGNCSSFMYIGQVLLLNNLGLV</sequence>
<reference evidence="1 2" key="1">
    <citation type="submission" date="2022-01" db="EMBL/GenBank/DDBJ databases">
        <authorList>
            <person name="Xiong W."/>
            <person name="Schranz E."/>
        </authorList>
    </citation>
    <scope>NUCLEOTIDE SEQUENCE [LARGE SCALE GENOMIC DNA]</scope>
</reference>
<dbReference type="Proteomes" id="UP001157418">
    <property type="component" value="Unassembled WGS sequence"/>
</dbReference>
<accession>A0AAU9N0B3</accession>